<reference evidence="1 2" key="1">
    <citation type="submission" date="2020-01" db="EMBL/GenBank/DDBJ databases">
        <title>Genomes of bacteria type strains.</title>
        <authorList>
            <person name="Chen J."/>
            <person name="Zhu S."/>
            <person name="Yang J."/>
        </authorList>
    </citation>
    <scope>NUCLEOTIDE SEQUENCE [LARGE SCALE GENOMIC DNA]</scope>
    <source>
        <strain evidence="1 2">DSM 16655</strain>
    </source>
</reference>
<organism evidence="1 2">
    <name type="scientific">Hoeflea alexandrii</name>
    <dbReference type="NCBI Taxonomy" id="288436"/>
    <lineage>
        <taxon>Bacteria</taxon>
        <taxon>Pseudomonadati</taxon>
        <taxon>Pseudomonadota</taxon>
        <taxon>Alphaproteobacteria</taxon>
        <taxon>Hyphomicrobiales</taxon>
        <taxon>Rhizobiaceae</taxon>
        <taxon>Hoeflea</taxon>
    </lineage>
</organism>
<protein>
    <recommendedName>
        <fullName evidence="3">Lipoprotein</fullName>
    </recommendedName>
</protein>
<gene>
    <name evidence="1" type="ORF">GTW23_19760</name>
</gene>
<dbReference type="EMBL" id="JAAAML010000004">
    <property type="protein sequence ID" value="MCO6410424.1"/>
    <property type="molecule type" value="Genomic_DNA"/>
</dbReference>
<evidence type="ECO:0008006" key="3">
    <source>
        <dbReference type="Google" id="ProtNLM"/>
    </source>
</evidence>
<keyword evidence="2" id="KW-1185">Reference proteome</keyword>
<accession>A0ABT1CW39</accession>
<dbReference type="Proteomes" id="UP001320715">
    <property type="component" value="Unassembled WGS sequence"/>
</dbReference>
<evidence type="ECO:0000313" key="2">
    <source>
        <dbReference type="Proteomes" id="UP001320715"/>
    </source>
</evidence>
<evidence type="ECO:0000313" key="1">
    <source>
        <dbReference type="EMBL" id="MCO6410424.1"/>
    </source>
</evidence>
<dbReference type="PROSITE" id="PS51257">
    <property type="entry name" value="PROKAR_LIPOPROTEIN"/>
    <property type="match status" value="1"/>
</dbReference>
<proteinExistence type="predicted"/>
<comment type="caution">
    <text evidence="1">The sequence shown here is derived from an EMBL/GenBank/DDBJ whole genome shotgun (WGS) entry which is preliminary data.</text>
</comment>
<name>A0ABT1CW39_9HYPH</name>
<sequence length="199" mass="21758">MARIRSLLLVPLVVLLSGCLSVTPRGLVAMAGFNPLQMNPAELGAGLGVPQSIRLADGDAMIAMTWQVRGEAAPRVNERFLLQISDSSEIVGMPPPLRGERIYVGRLSRLDSVRMRDVQERILRHKSEGLVGQGSFSINLRGGCTTAPPLTELPFRTFVKTGSDSSWIETTRRSDFVATLPAHERKEFMQSVRICNGTG</sequence>
<dbReference type="RefSeq" id="WP_252917123.1">
    <property type="nucleotide sequence ID" value="NZ_JAAAML010000004.1"/>
</dbReference>